<reference evidence="2 3" key="1">
    <citation type="submission" date="2020-12" db="EMBL/GenBank/DDBJ databases">
        <title>Brachybacterium sp. MASK1Z-5, whole genome shotgun sequence.</title>
        <authorList>
            <person name="Tuo L."/>
        </authorList>
    </citation>
    <scope>NUCLEOTIDE SEQUENCE [LARGE SCALE GENOMIC DNA]</scope>
    <source>
        <strain evidence="2 3">MASK1Z-5</strain>
    </source>
</reference>
<evidence type="ECO:0000259" key="1">
    <source>
        <dbReference type="Pfam" id="PF13524"/>
    </source>
</evidence>
<accession>A0ABS1B7T6</accession>
<dbReference type="InterPro" id="IPR029044">
    <property type="entry name" value="Nucleotide-diphossugar_trans"/>
</dbReference>
<proteinExistence type="predicted"/>
<keyword evidence="3" id="KW-1185">Reference proteome</keyword>
<protein>
    <submittedName>
        <fullName evidence="2">Glycosyltransferase</fullName>
    </submittedName>
</protein>
<dbReference type="EMBL" id="JAEDAJ010000002">
    <property type="protein sequence ID" value="MBK0330722.1"/>
    <property type="molecule type" value="Genomic_DNA"/>
</dbReference>
<dbReference type="Pfam" id="PF13524">
    <property type="entry name" value="Glyco_trans_1_2"/>
    <property type="match status" value="1"/>
</dbReference>
<evidence type="ECO:0000313" key="3">
    <source>
        <dbReference type="Proteomes" id="UP000612352"/>
    </source>
</evidence>
<name>A0ABS1B7T6_9MICO</name>
<dbReference type="CDD" id="cd00761">
    <property type="entry name" value="Glyco_tranf_GTA_type"/>
    <property type="match status" value="1"/>
</dbReference>
<evidence type="ECO:0000313" key="2">
    <source>
        <dbReference type="EMBL" id="MBK0330722.1"/>
    </source>
</evidence>
<dbReference type="Gene3D" id="3.90.550.10">
    <property type="entry name" value="Spore Coat Polysaccharide Biosynthesis Protein SpsA, Chain A"/>
    <property type="match status" value="1"/>
</dbReference>
<dbReference type="SUPFAM" id="SSF53448">
    <property type="entry name" value="Nucleotide-diphospho-sugar transferases"/>
    <property type="match status" value="1"/>
</dbReference>
<comment type="caution">
    <text evidence="2">The sequence shown here is derived from an EMBL/GenBank/DDBJ whole genome shotgun (WGS) entry which is preliminary data.</text>
</comment>
<sequence length="692" mass="76207">MVTRSTGRPVVSGTGLLRSADRGIRQAAALYGVSVRVLGLARAPALPSRPVQETTVSESRSPLRTARTAFWHLRHGGLSQVRTWRRRQRVGALTATAESTASDDGRLTFAPGALPERPPHLPGLRAAVILDDFSMLAWSYEMETIAVTPGEWHEQLADGNVDLLLVESAWHGNQDAWQYQLTGSKAPSTALREVVEHCRALGIPTVFWNKEDPPHFEDFLDTARLFDQVFTTDVTLLPRYREELGHNRVDVLPFAAQSAVHNPVRPQHGHQTRDVAFAGMYFAHKFPERREQMAMLLGGALDASARMDHGLEIFSRFLGDDPRYQFPGELAQRVVGSLPYQQMLTAYKAYKVFLNVNSVVTSPSMCARRIFEISASGTPVVTAPSPALHHFFPPDEVPVAGDREEAAHLTRALVRSRELRDRTVHLAQRRIWREHTYTHRARQVLESVGLGERAGRAGIAGDAGLPTVSVLAATNRPRQVEHLVSQVAQQIVSPQLVLVTHGFTVDPRVVAAAHEAGIAELVIREIPSDLSLGACLNAAVAASDGAVLAKMDDDDLYGPWYLHDLLRARDFAGADVVGKQAHFMYLGGTRATLLRFPWQEHRFTDRVMGPTITAGREVFEAHPFADVARGEDTGLLEAVGRAGGVIYSADRFGFTQMRAGDSHGHAWSTNDRELLATGDVAWFGRNDAHVMI</sequence>
<organism evidence="2 3">
    <name type="scientific">Brachybacterium halotolerans</name>
    <dbReference type="NCBI Taxonomy" id="2795215"/>
    <lineage>
        <taxon>Bacteria</taxon>
        <taxon>Bacillati</taxon>
        <taxon>Actinomycetota</taxon>
        <taxon>Actinomycetes</taxon>
        <taxon>Micrococcales</taxon>
        <taxon>Dermabacteraceae</taxon>
        <taxon>Brachybacterium</taxon>
    </lineage>
</organism>
<dbReference type="Proteomes" id="UP000612352">
    <property type="component" value="Unassembled WGS sequence"/>
</dbReference>
<dbReference type="InterPro" id="IPR055259">
    <property type="entry name" value="YkvP/CgeB_Glyco_trans-like"/>
</dbReference>
<gene>
    <name evidence="2" type="ORF">I8D64_04835</name>
</gene>
<feature type="domain" description="Spore protein YkvP/CgeB glycosyl transferase-like" evidence="1">
    <location>
        <begin position="320"/>
        <end position="446"/>
    </location>
</feature>